<dbReference type="Proteomes" id="UP000002215">
    <property type="component" value="Chromosome"/>
</dbReference>
<feature type="transmembrane region" description="Helical" evidence="6">
    <location>
        <begin position="191"/>
        <end position="210"/>
    </location>
</feature>
<evidence type="ECO:0000256" key="5">
    <source>
        <dbReference type="ARBA" id="ARBA00023136"/>
    </source>
</evidence>
<evidence type="ECO:0000256" key="1">
    <source>
        <dbReference type="ARBA" id="ARBA00004141"/>
    </source>
</evidence>
<dbReference type="PANTHER" id="PTHR19432">
    <property type="entry name" value="SUGAR TRANSPORTER"/>
    <property type="match status" value="1"/>
</dbReference>
<feature type="domain" description="Major facilitator superfamily (MFS) profile" evidence="7">
    <location>
        <begin position="249"/>
        <end position="457"/>
    </location>
</feature>
<evidence type="ECO:0000256" key="6">
    <source>
        <dbReference type="SAM" id="Phobius"/>
    </source>
</evidence>
<feature type="transmembrane region" description="Helical" evidence="6">
    <location>
        <begin position="51"/>
        <end position="71"/>
    </location>
</feature>
<feature type="transmembrane region" description="Helical" evidence="6">
    <location>
        <begin position="255"/>
        <end position="280"/>
    </location>
</feature>
<reference evidence="9" key="1">
    <citation type="submission" date="2009-08" db="EMBL/GenBank/DDBJ databases">
        <title>The complete genome of Chitinophaga pinensis DSM 2588.</title>
        <authorList>
            <consortium name="US DOE Joint Genome Institute (JGI-PGF)"/>
            <person name="Lucas S."/>
            <person name="Copeland A."/>
            <person name="Lapidus A."/>
            <person name="Glavina del Rio T."/>
            <person name="Dalin E."/>
            <person name="Tice H."/>
            <person name="Bruce D."/>
            <person name="Goodwin L."/>
            <person name="Pitluck S."/>
            <person name="Kyrpides N."/>
            <person name="Mavromatis K."/>
            <person name="Ivanova N."/>
            <person name="Mikhailova N."/>
            <person name="Sims D."/>
            <person name="Meinche L."/>
            <person name="Brettin T."/>
            <person name="Detter J.C."/>
            <person name="Han C."/>
            <person name="Larimer F."/>
            <person name="Land M."/>
            <person name="Hauser L."/>
            <person name="Markowitz V."/>
            <person name="Cheng J.-F."/>
            <person name="Hugenholtz P."/>
            <person name="Woyke T."/>
            <person name="Wu D."/>
            <person name="Spring S."/>
            <person name="Klenk H.-P."/>
            <person name="Eisen J.A."/>
        </authorList>
    </citation>
    <scope>NUCLEOTIDE SEQUENCE [LARGE SCALE GENOMIC DNA]</scope>
    <source>
        <strain evidence="9">ATCC 43595 / DSM 2588 / LMG 13176 / NBRC 15968 / NCIMB 11800 / UQM 2034</strain>
    </source>
</reference>
<proteinExistence type="predicted"/>
<dbReference type="InterPro" id="IPR011701">
    <property type="entry name" value="MFS"/>
</dbReference>
<dbReference type="InterPro" id="IPR020846">
    <property type="entry name" value="MFS_dom"/>
</dbReference>
<dbReference type="GO" id="GO:0022857">
    <property type="term" value="F:transmembrane transporter activity"/>
    <property type="evidence" value="ECO:0007669"/>
    <property type="project" value="InterPro"/>
</dbReference>
<dbReference type="SUPFAM" id="SSF103473">
    <property type="entry name" value="MFS general substrate transporter"/>
    <property type="match status" value="1"/>
</dbReference>
<evidence type="ECO:0000313" key="8">
    <source>
        <dbReference type="EMBL" id="ACU62518.1"/>
    </source>
</evidence>
<dbReference type="OrthoDB" id="7584869at2"/>
<evidence type="ECO:0000313" key="9">
    <source>
        <dbReference type="Proteomes" id="UP000002215"/>
    </source>
</evidence>
<dbReference type="RefSeq" id="WP_012792686.1">
    <property type="nucleotide sequence ID" value="NC_013132.1"/>
</dbReference>
<dbReference type="KEGG" id="cpi:Cpin_5086"/>
<feature type="transmembrane region" description="Helical" evidence="6">
    <location>
        <begin position="83"/>
        <end position="99"/>
    </location>
</feature>
<feature type="transmembrane region" description="Helical" evidence="6">
    <location>
        <begin position="300"/>
        <end position="321"/>
    </location>
</feature>
<feature type="transmembrane region" description="Helical" evidence="6">
    <location>
        <begin position="353"/>
        <end position="374"/>
    </location>
</feature>
<sequence>MKGMAKPRLSAARIWNMSMGFFGIQFGFALQNGNASRILQTYGAEVEHLSLFWLAAPLTGMIVQPIIGHYSDRTWNKLGRRRPYFLVGAIATALALMLLPNSSLLAAMLPPVLIGAGMLTLMDASINVAMEPFRALVADNLPDEQRSQGFSAQTFLIGAGAVLGSSLPYLLAEYMGVSKTAAPGVVPDNVIYSFYVGALVLLTTILWSIFTSSEYSPEEFAKFNPGQAAEQHGGGLKTILKDFSNMPSAMKQLGLVQFCSWFALFSMWVFTTPAVAHHIYKVMPGDTSSALFADAGNKVGFLFSIYSAVSAVYALVLPAIARKTSRRAAHAISLTAGGLSLISFYFIQNPDLLIWPMIGIGMAWGSILSTPYAILSGVIPSHKTGVYMGIFNFFITFPQIVNGIFGGLIVKHLFQGEAVFALVMGGAFMIIAAIAVMYVKDREKTAAEQLVSTYGVA</sequence>
<keyword evidence="2" id="KW-0813">Transport</keyword>
<dbReference type="PANTHER" id="PTHR19432:SF35">
    <property type="entry name" value="SOLUTE CARRIER FAMILY 45 MEMBER 3 ISOFORM X1"/>
    <property type="match status" value="1"/>
</dbReference>
<feature type="transmembrane region" description="Helical" evidence="6">
    <location>
        <begin position="386"/>
        <end position="406"/>
    </location>
</feature>
<keyword evidence="4 6" id="KW-1133">Transmembrane helix</keyword>
<reference evidence="8 9" key="2">
    <citation type="journal article" date="2010" name="Stand. Genomic Sci.">
        <title>Complete genome sequence of Chitinophaga pinensis type strain (UQM 2034).</title>
        <authorList>
            <person name="Glavina Del Rio T."/>
            <person name="Abt B."/>
            <person name="Spring S."/>
            <person name="Lapidus A."/>
            <person name="Nolan M."/>
            <person name="Tice H."/>
            <person name="Copeland A."/>
            <person name="Cheng J.F."/>
            <person name="Chen F."/>
            <person name="Bruce D."/>
            <person name="Goodwin L."/>
            <person name="Pitluck S."/>
            <person name="Ivanova N."/>
            <person name="Mavromatis K."/>
            <person name="Mikhailova N."/>
            <person name="Pati A."/>
            <person name="Chen A."/>
            <person name="Palaniappan K."/>
            <person name="Land M."/>
            <person name="Hauser L."/>
            <person name="Chang Y.J."/>
            <person name="Jeffries C.D."/>
            <person name="Chain P."/>
            <person name="Saunders E."/>
            <person name="Detter J.C."/>
            <person name="Brettin T."/>
            <person name="Rohde M."/>
            <person name="Goker M."/>
            <person name="Bristow J."/>
            <person name="Eisen J.A."/>
            <person name="Markowitz V."/>
            <person name="Hugenholtz P."/>
            <person name="Kyrpides N.C."/>
            <person name="Klenk H.P."/>
            <person name="Lucas S."/>
        </authorList>
    </citation>
    <scope>NUCLEOTIDE SEQUENCE [LARGE SCALE GENOMIC DNA]</scope>
    <source>
        <strain evidence="9">ATCC 43595 / DSM 2588 / LMG 13176 / NBRC 15968 / NCIMB 11800 / UQM 2034</strain>
    </source>
</reference>
<keyword evidence="5 6" id="KW-0472">Membrane</keyword>
<feature type="transmembrane region" description="Helical" evidence="6">
    <location>
        <begin position="418"/>
        <end position="439"/>
    </location>
</feature>
<feature type="transmembrane region" description="Helical" evidence="6">
    <location>
        <begin position="328"/>
        <end position="347"/>
    </location>
</feature>
<evidence type="ECO:0000256" key="3">
    <source>
        <dbReference type="ARBA" id="ARBA00022692"/>
    </source>
</evidence>
<protein>
    <submittedName>
        <fullName evidence="8">Major facilitator superfamily MFS_1</fullName>
    </submittedName>
</protein>
<comment type="subcellular location">
    <subcellularLocation>
        <location evidence="1">Membrane</location>
        <topology evidence="1">Multi-pass membrane protein</topology>
    </subcellularLocation>
</comment>
<dbReference type="AlphaFoldDB" id="A0A979G891"/>
<dbReference type="InterPro" id="IPR036259">
    <property type="entry name" value="MFS_trans_sf"/>
</dbReference>
<dbReference type="Gene3D" id="1.20.1250.20">
    <property type="entry name" value="MFS general substrate transporter like domains"/>
    <property type="match status" value="1"/>
</dbReference>
<evidence type="ECO:0000256" key="2">
    <source>
        <dbReference type="ARBA" id="ARBA00022448"/>
    </source>
</evidence>
<evidence type="ECO:0000259" key="7">
    <source>
        <dbReference type="PROSITE" id="PS50850"/>
    </source>
</evidence>
<accession>A0A979G891</accession>
<evidence type="ECO:0000256" key="4">
    <source>
        <dbReference type="ARBA" id="ARBA00022989"/>
    </source>
</evidence>
<feature type="transmembrane region" description="Helical" evidence="6">
    <location>
        <begin position="105"/>
        <end position="129"/>
    </location>
</feature>
<organism evidence="8 9">
    <name type="scientific">Chitinophaga pinensis (strain ATCC 43595 / DSM 2588 / LMG 13176 / NBRC 15968 / NCIMB 11800 / UQM 2034)</name>
    <dbReference type="NCBI Taxonomy" id="485918"/>
    <lineage>
        <taxon>Bacteria</taxon>
        <taxon>Pseudomonadati</taxon>
        <taxon>Bacteroidota</taxon>
        <taxon>Chitinophagia</taxon>
        <taxon>Chitinophagales</taxon>
        <taxon>Chitinophagaceae</taxon>
        <taxon>Chitinophaga</taxon>
    </lineage>
</organism>
<gene>
    <name evidence="8" type="ordered locus">Cpin_5086</name>
</gene>
<dbReference type="EMBL" id="CP001699">
    <property type="protein sequence ID" value="ACU62518.1"/>
    <property type="molecule type" value="Genomic_DNA"/>
</dbReference>
<dbReference type="PROSITE" id="PS50850">
    <property type="entry name" value="MFS"/>
    <property type="match status" value="1"/>
</dbReference>
<feature type="transmembrane region" description="Helical" evidence="6">
    <location>
        <begin position="150"/>
        <end position="171"/>
    </location>
</feature>
<name>A0A979G891_CHIPD</name>
<keyword evidence="3 6" id="KW-0812">Transmembrane</keyword>
<dbReference type="Pfam" id="PF07690">
    <property type="entry name" value="MFS_1"/>
    <property type="match status" value="1"/>
</dbReference>
<dbReference type="GO" id="GO:0016020">
    <property type="term" value="C:membrane"/>
    <property type="evidence" value="ECO:0007669"/>
    <property type="project" value="UniProtKB-SubCell"/>
</dbReference>